<evidence type="ECO:0000256" key="3">
    <source>
        <dbReference type="ARBA" id="ARBA00022475"/>
    </source>
</evidence>
<evidence type="ECO:0000256" key="7">
    <source>
        <dbReference type="SAM" id="Phobius"/>
    </source>
</evidence>
<feature type="transmembrane region" description="Helical" evidence="7">
    <location>
        <begin position="153"/>
        <end position="177"/>
    </location>
</feature>
<dbReference type="InterPro" id="IPR020846">
    <property type="entry name" value="MFS_dom"/>
</dbReference>
<feature type="transmembrane region" description="Helical" evidence="7">
    <location>
        <begin position="87"/>
        <end position="105"/>
    </location>
</feature>
<organism evidence="9 10">
    <name type="scientific">Saccharopolyspora gloriosae</name>
    <dbReference type="NCBI Taxonomy" id="455344"/>
    <lineage>
        <taxon>Bacteria</taxon>
        <taxon>Bacillati</taxon>
        <taxon>Actinomycetota</taxon>
        <taxon>Actinomycetes</taxon>
        <taxon>Pseudonocardiales</taxon>
        <taxon>Pseudonocardiaceae</taxon>
        <taxon>Saccharopolyspora</taxon>
    </lineage>
</organism>
<feature type="transmembrane region" description="Helical" evidence="7">
    <location>
        <begin position="126"/>
        <end position="147"/>
    </location>
</feature>
<evidence type="ECO:0000256" key="6">
    <source>
        <dbReference type="ARBA" id="ARBA00023136"/>
    </source>
</evidence>
<reference evidence="9 10" key="1">
    <citation type="submission" date="2020-08" db="EMBL/GenBank/DDBJ databases">
        <title>Sequencing the genomes of 1000 actinobacteria strains.</title>
        <authorList>
            <person name="Klenk H.-P."/>
        </authorList>
    </citation>
    <scope>NUCLEOTIDE SEQUENCE [LARGE SCALE GENOMIC DNA]</scope>
    <source>
        <strain evidence="9 10">DSM 45582</strain>
    </source>
</reference>
<comment type="caution">
    <text evidence="9">The sequence shown here is derived from an EMBL/GenBank/DDBJ whole genome shotgun (WGS) entry which is preliminary data.</text>
</comment>
<dbReference type="PANTHER" id="PTHR23517">
    <property type="entry name" value="RESISTANCE PROTEIN MDTM, PUTATIVE-RELATED-RELATED"/>
    <property type="match status" value="1"/>
</dbReference>
<dbReference type="InterPro" id="IPR001958">
    <property type="entry name" value="Tet-R_TetA/multi-R_MdtG-like"/>
</dbReference>
<dbReference type="SUPFAM" id="SSF103473">
    <property type="entry name" value="MFS general substrate transporter"/>
    <property type="match status" value="1"/>
</dbReference>
<dbReference type="InterPro" id="IPR036259">
    <property type="entry name" value="MFS_trans_sf"/>
</dbReference>
<comment type="subcellular location">
    <subcellularLocation>
        <location evidence="1">Cell membrane</location>
        <topology evidence="1">Multi-pass membrane protein</topology>
    </subcellularLocation>
</comment>
<keyword evidence="4 7" id="KW-0812">Transmembrane</keyword>
<evidence type="ECO:0000256" key="2">
    <source>
        <dbReference type="ARBA" id="ARBA00022448"/>
    </source>
</evidence>
<gene>
    <name evidence="9" type="ORF">BJ969_005016</name>
</gene>
<evidence type="ECO:0000256" key="5">
    <source>
        <dbReference type="ARBA" id="ARBA00022989"/>
    </source>
</evidence>
<feature type="transmembrane region" description="Helical" evidence="7">
    <location>
        <begin position="369"/>
        <end position="387"/>
    </location>
</feature>
<proteinExistence type="predicted"/>
<feature type="transmembrane region" description="Helical" evidence="7">
    <location>
        <begin position="242"/>
        <end position="262"/>
    </location>
</feature>
<dbReference type="PROSITE" id="PS50850">
    <property type="entry name" value="MFS"/>
    <property type="match status" value="1"/>
</dbReference>
<feature type="domain" description="Major facilitator superfamily (MFS) profile" evidence="8">
    <location>
        <begin position="1"/>
        <end position="390"/>
    </location>
</feature>
<name>A0A840NNK4_9PSEU</name>
<keyword evidence="10" id="KW-1185">Reference proteome</keyword>
<keyword evidence="2" id="KW-0813">Transport</keyword>
<dbReference type="RefSeq" id="WP_184482817.1">
    <property type="nucleotide sequence ID" value="NZ_JACHIV010000001.1"/>
</dbReference>
<dbReference type="Proteomes" id="UP000580474">
    <property type="component" value="Unassembled WGS sequence"/>
</dbReference>
<dbReference type="EMBL" id="JACHIV010000001">
    <property type="protein sequence ID" value="MBB5071928.1"/>
    <property type="molecule type" value="Genomic_DNA"/>
</dbReference>
<evidence type="ECO:0000256" key="4">
    <source>
        <dbReference type="ARBA" id="ARBA00022692"/>
    </source>
</evidence>
<sequence>MVLAGGGLVDALGTGLFLVLIPVYVVVRLGIDPVQVGVVVGAANLIALASPGPAGWLSDRIGAGGVWTFLLLVRTVGYAAFPFVSSFWAYAVLLCVLGLADRASAPVQQLFLLQAERPENRSRAMAVLRTARNIGMSVGLLLGGVVVSIGTDAAYFTGFAINALSFLVLLAVVRVLIRRGRGPVPEPDEVAVESPERRKAVLKDSRYLTLVAGNAILLLHDSVLFTLLPLWIITRTPLADGWVGPLLAINTVLTVGLQVPLTRWTRTIPAARRTAIRALVPLLAAAALFLTAENASADVVLLVVVLAVVLITVGENMHSVSAFELSYRLAPERSMGAYLGAFDFGQAVQFAVGPPFMTVVVLRGALTGWGALGAAFAVGTVMMAAAARKR</sequence>
<dbReference type="PRINTS" id="PR01035">
    <property type="entry name" value="TCRTETA"/>
</dbReference>
<keyword evidence="5 7" id="KW-1133">Transmembrane helix</keyword>
<dbReference type="InterPro" id="IPR011701">
    <property type="entry name" value="MFS"/>
</dbReference>
<feature type="transmembrane region" description="Helical" evidence="7">
    <location>
        <begin position="33"/>
        <end position="49"/>
    </location>
</feature>
<evidence type="ECO:0000313" key="10">
    <source>
        <dbReference type="Proteomes" id="UP000580474"/>
    </source>
</evidence>
<feature type="transmembrane region" description="Helical" evidence="7">
    <location>
        <begin position="207"/>
        <end position="230"/>
    </location>
</feature>
<evidence type="ECO:0000259" key="8">
    <source>
        <dbReference type="PROSITE" id="PS50850"/>
    </source>
</evidence>
<evidence type="ECO:0000256" key="1">
    <source>
        <dbReference type="ARBA" id="ARBA00004651"/>
    </source>
</evidence>
<dbReference type="Gene3D" id="1.20.1250.20">
    <property type="entry name" value="MFS general substrate transporter like domains"/>
    <property type="match status" value="1"/>
</dbReference>
<dbReference type="Pfam" id="PF07690">
    <property type="entry name" value="MFS_1"/>
    <property type="match status" value="1"/>
</dbReference>
<evidence type="ECO:0000313" key="9">
    <source>
        <dbReference type="EMBL" id="MBB5071928.1"/>
    </source>
</evidence>
<dbReference type="PANTHER" id="PTHR23517:SF2">
    <property type="entry name" value="MULTIDRUG RESISTANCE PROTEIN MDTH"/>
    <property type="match status" value="1"/>
</dbReference>
<dbReference type="GO" id="GO:0005886">
    <property type="term" value="C:plasma membrane"/>
    <property type="evidence" value="ECO:0007669"/>
    <property type="project" value="UniProtKB-SubCell"/>
</dbReference>
<dbReference type="GO" id="GO:0022857">
    <property type="term" value="F:transmembrane transporter activity"/>
    <property type="evidence" value="ECO:0007669"/>
    <property type="project" value="InterPro"/>
</dbReference>
<feature type="transmembrane region" description="Helical" evidence="7">
    <location>
        <begin position="7"/>
        <end position="27"/>
    </location>
</feature>
<protein>
    <submittedName>
        <fullName evidence="9">MFS family permease</fullName>
    </submittedName>
</protein>
<accession>A0A840NNK4</accession>
<feature type="transmembrane region" description="Helical" evidence="7">
    <location>
        <begin position="297"/>
        <end position="314"/>
    </location>
</feature>
<dbReference type="InterPro" id="IPR050171">
    <property type="entry name" value="MFS_Transporters"/>
</dbReference>
<keyword evidence="6 7" id="KW-0472">Membrane</keyword>
<feature type="transmembrane region" description="Helical" evidence="7">
    <location>
        <begin position="274"/>
        <end position="291"/>
    </location>
</feature>
<feature type="transmembrane region" description="Helical" evidence="7">
    <location>
        <begin position="335"/>
        <end position="357"/>
    </location>
</feature>
<dbReference type="AlphaFoldDB" id="A0A840NNK4"/>
<keyword evidence="3" id="KW-1003">Cell membrane</keyword>